<organism evidence="3">
    <name type="scientific">Aphanomyces invadans</name>
    <dbReference type="NCBI Taxonomy" id="157072"/>
    <lineage>
        <taxon>Eukaryota</taxon>
        <taxon>Sar</taxon>
        <taxon>Stramenopiles</taxon>
        <taxon>Oomycota</taxon>
        <taxon>Saprolegniomycetes</taxon>
        <taxon>Saprolegniales</taxon>
        <taxon>Verrucalvaceae</taxon>
        <taxon>Aphanomyces</taxon>
    </lineage>
</organism>
<dbReference type="RefSeq" id="XP_008871398.1">
    <property type="nucleotide sequence ID" value="XM_008873176.1"/>
</dbReference>
<feature type="region of interest" description="Disordered" evidence="2">
    <location>
        <begin position="94"/>
        <end position="118"/>
    </location>
</feature>
<keyword evidence="1" id="KW-0175">Coiled coil</keyword>
<dbReference type="PANTHER" id="PTHR38019">
    <property type="entry name" value="KDA ANTIGEN P200, PUTATIVE-RELATED"/>
    <property type="match status" value="1"/>
</dbReference>
<dbReference type="PANTHER" id="PTHR38019:SF1">
    <property type="entry name" value="N-ACETYLTRANSFERASE DOMAIN-CONTAINING PROTEIN"/>
    <property type="match status" value="1"/>
</dbReference>
<proteinExistence type="predicted"/>
<dbReference type="STRING" id="157072.A0A024U1A1"/>
<feature type="region of interest" description="Disordered" evidence="2">
    <location>
        <begin position="508"/>
        <end position="539"/>
    </location>
</feature>
<evidence type="ECO:0000313" key="3">
    <source>
        <dbReference type="EMBL" id="ETV99979.1"/>
    </source>
</evidence>
<sequence>MPKKALSLDEAVAQGLRPSTPRSLEACLRTGIDPDEIVPRLLEDFVNKMRKSDEIEREAAQIRFHHFEEGRQMKIGLLKKERLHLIESGFTASPLSKKLASPSPTKPQDGDPAMPHKRASPFDVFRTEPDEKPVVVTDSTMVELEEKRFHAMKVRQEREIAGIIEMETKMAEIQKQNAAREAIEAKRKAEWEKEKKDRRAALMAAKHEREILKKKAEDAEAVARRIRAKREAEKEKALLEEMRKEEKQRQLEMAEREHDRKLKAEQHRRETEELLQQQENKILENRRRVIEREKQAQRKMEEANERRRQEALIRREKANQRIQLALEQNQHVMQKKKKDFDAKQALAAARAMEVHKKEMQDLKARAERNKKEEEIRVQRVEAARTHQQARVQTIVEKRSQLESHLDVVYHERVKDRALKSVEREMTLEEKKANVERIKKVEEFNRLQTLIKISQEDSRSRMIKLKKQALIEARKKIALESLVRKHRIAEAVGNMRISNKWDNMHDIMESAMSPGKDKSRKKKLASSKSASDLDAAAAYL</sequence>
<feature type="coiled-coil region" evidence="1">
    <location>
        <begin position="166"/>
        <end position="383"/>
    </location>
</feature>
<feature type="compositionally biased region" description="Low complexity" evidence="2">
    <location>
        <begin position="525"/>
        <end position="539"/>
    </location>
</feature>
<name>A0A024U1A1_9STRA</name>
<dbReference type="eggNOG" id="ENOG502R94D">
    <property type="taxonomic scope" value="Eukaryota"/>
</dbReference>
<dbReference type="EMBL" id="KI913965">
    <property type="protein sequence ID" value="ETV99979.1"/>
    <property type="molecule type" value="Genomic_DNA"/>
</dbReference>
<reference evidence="3" key="1">
    <citation type="submission" date="2013-12" db="EMBL/GenBank/DDBJ databases">
        <title>The Genome Sequence of Aphanomyces invadans NJM9701.</title>
        <authorList>
            <consortium name="The Broad Institute Genomics Platform"/>
            <person name="Russ C."/>
            <person name="Tyler B."/>
            <person name="van West P."/>
            <person name="Dieguez-Uribeondo J."/>
            <person name="Young S.K."/>
            <person name="Zeng Q."/>
            <person name="Gargeya S."/>
            <person name="Fitzgerald M."/>
            <person name="Abouelleil A."/>
            <person name="Alvarado L."/>
            <person name="Chapman S.B."/>
            <person name="Gainer-Dewar J."/>
            <person name="Goldberg J."/>
            <person name="Griggs A."/>
            <person name="Gujja S."/>
            <person name="Hansen M."/>
            <person name="Howarth C."/>
            <person name="Imamovic A."/>
            <person name="Ireland A."/>
            <person name="Larimer J."/>
            <person name="McCowan C."/>
            <person name="Murphy C."/>
            <person name="Pearson M."/>
            <person name="Poon T.W."/>
            <person name="Priest M."/>
            <person name="Roberts A."/>
            <person name="Saif S."/>
            <person name="Shea T."/>
            <person name="Sykes S."/>
            <person name="Wortman J."/>
            <person name="Nusbaum C."/>
            <person name="Birren B."/>
        </authorList>
    </citation>
    <scope>NUCLEOTIDE SEQUENCE [LARGE SCALE GENOMIC DNA]</scope>
    <source>
        <strain evidence="3">NJM9701</strain>
    </source>
</reference>
<protein>
    <submittedName>
        <fullName evidence="3">Uncharacterized protein</fullName>
    </submittedName>
</protein>
<dbReference type="AlphaFoldDB" id="A0A024U1A1"/>
<dbReference type="VEuPathDB" id="FungiDB:H310_07430"/>
<accession>A0A024U1A1</accession>
<evidence type="ECO:0000256" key="1">
    <source>
        <dbReference type="SAM" id="Coils"/>
    </source>
</evidence>
<dbReference type="GeneID" id="20084480"/>
<dbReference type="OrthoDB" id="200110at2759"/>
<gene>
    <name evidence="3" type="ORF">H310_07430</name>
</gene>
<feature type="compositionally biased region" description="Low complexity" evidence="2">
    <location>
        <begin position="94"/>
        <end position="107"/>
    </location>
</feature>
<evidence type="ECO:0000256" key="2">
    <source>
        <dbReference type="SAM" id="MobiDB-lite"/>
    </source>
</evidence>